<dbReference type="NCBIfam" id="NF004050">
    <property type="entry name" value="PRK05569.1"/>
    <property type="match status" value="1"/>
</dbReference>
<evidence type="ECO:0000256" key="2">
    <source>
        <dbReference type="ARBA" id="ARBA00005267"/>
    </source>
</evidence>
<comment type="cofactor">
    <cofactor evidence="1 7">
        <name>FMN</name>
        <dbReference type="ChEBI" id="CHEBI:58210"/>
    </cofactor>
</comment>
<proteinExistence type="inferred from homology"/>
<keyword evidence="6 7" id="KW-0249">Electron transport</keyword>
<comment type="caution">
    <text evidence="9">The sequence shown here is derived from an EMBL/GenBank/DDBJ whole genome shotgun (WGS) entry which is preliminary data.</text>
</comment>
<keyword evidence="5 7" id="KW-0288">FMN</keyword>
<dbReference type="Pfam" id="PF00258">
    <property type="entry name" value="Flavodoxin_1"/>
    <property type="match status" value="1"/>
</dbReference>
<dbReference type="Gene3D" id="3.40.50.360">
    <property type="match status" value="1"/>
</dbReference>
<sequence>MKKVSIIYWSNGGNVEVLADRIFKGAKEAGATVVVKHVHEATLEDVTSADAVAFGSPSMDNNRIEQEEMEPFIKQFELISNENKDLVLFGSFGWDNGEFMKEWSTRMQGYGFNLIDTISVKEAPSQKELEEAINLGKILAK</sequence>
<evidence type="ECO:0000313" key="9">
    <source>
        <dbReference type="EMBL" id="PPK49465.1"/>
    </source>
</evidence>
<dbReference type="NCBIfam" id="TIGR01753">
    <property type="entry name" value="flav_short"/>
    <property type="match status" value="1"/>
</dbReference>
<reference evidence="9 10" key="1">
    <citation type="submission" date="2018-02" db="EMBL/GenBank/DDBJ databases">
        <title>Genomic Encyclopedia of Archaeal and Bacterial Type Strains, Phase II (KMG-II): from individual species to whole genera.</title>
        <authorList>
            <person name="Goeker M."/>
        </authorList>
    </citation>
    <scope>NUCLEOTIDE SEQUENCE [LARGE SCALE GENOMIC DNA]</scope>
    <source>
        <strain evidence="9 10">DSM 15099</strain>
    </source>
</reference>
<evidence type="ECO:0000256" key="4">
    <source>
        <dbReference type="ARBA" id="ARBA00022630"/>
    </source>
</evidence>
<keyword evidence="3 7" id="KW-0813">Transport</keyword>
<evidence type="ECO:0000313" key="10">
    <source>
        <dbReference type="Proteomes" id="UP000239863"/>
    </source>
</evidence>
<comment type="similarity">
    <text evidence="2 7">Belongs to the flavodoxin family.</text>
</comment>
<dbReference type="SUPFAM" id="SSF52218">
    <property type="entry name" value="Flavoproteins"/>
    <property type="match status" value="1"/>
</dbReference>
<dbReference type="InterPro" id="IPR010087">
    <property type="entry name" value="Flav_short"/>
</dbReference>
<dbReference type="GO" id="GO:0009055">
    <property type="term" value="F:electron transfer activity"/>
    <property type="evidence" value="ECO:0007669"/>
    <property type="project" value="UniProtKB-UniRule"/>
</dbReference>
<dbReference type="PANTHER" id="PTHR43717">
    <property type="entry name" value="ANAEROBIC NITRIC OXIDE REDUCTASE FLAVORUBREDOXIN"/>
    <property type="match status" value="1"/>
</dbReference>
<evidence type="ECO:0000256" key="3">
    <source>
        <dbReference type="ARBA" id="ARBA00022448"/>
    </source>
</evidence>
<feature type="domain" description="Flavodoxin-like" evidence="8">
    <location>
        <begin position="4"/>
        <end position="140"/>
    </location>
</feature>
<dbReference type="GO" id="GO:0016651">
    <property type="term" value="F:oxidoreductase activity, acting on NAD(P)H"/>
    <property type="evidence" value="ECO:0007669"/>
    <property type="project" value="UniProtKB-ARBA"/>
</dbReference>
<dbReference type="GO" id="GO:0010181">
    <property type="term" value="F:FMN binding"/>
    <property type="evidence" value="ECO:0007669"/>
    <property type="project" value="UniProtKB-UniRule"/>
</dbReference>
<comment type="function">
    <text evidence="7">Low-potential electron donor to a number of redox enzymes.</text>
</comment>
<keyword evidence="4 7" id="KW-0285">Flavoprotein</keyword>
<evidence type="ECO:0000256" key="1">
    <source>
        <dbReference type="ARBA" id="ARBA00001917"/>
    </source>
</evidence>
<dbReference type="InterPro" id="IPR008254">
    <property type="entry name" value="Flavodoxin/NO_synth"/>
</dbReference>
<dbReference type="Proteomes" id="UP000239863">
    <property type="component" value="Unassembled WGS sequence"/>
</dbReference>
<dbReference type="PROSITE" id="PS50902">
    <property type="entry name" value="FLAVODOXIN_LIKE"/>
    <property type="match status" value="1"/>
</dbReference>
<evidence type="ECO:0000256" key="7">
    <source>
        <dbReference type="RuleBase" id="RU367037"/>
    </source>
</evidence>
<accession>A0A2S6G113</accession>
<dbReference type="RefSeq" id="WP_029453510.1">
    <property type="nucleotide sequence ID" value="NZ_PTIS01000001.1"/>
</dbReference>
<dbReference type="OrthoDB" id="9790745at2"/>
<dbReference type="STRING" id="37659.GCA_000703125_02832"/>
<dbReference type="GeneID" id="75091633"/>
<protein>
    <recommendedName>
        <fullName evidence="7">Flavodoxin</fullName>
    </recommendedName>
</protein>
<evidence type="ECO:0000259" key="8">
    <source>
        <dbReference type="PROSITE" id="PS50902"/>
    </source>
</evidence>
<evidence type="ECO:0000256" key="5">
    <source>
        <dbReference type="ARBA" id="ARBA00022643"/>
    </source>
</evidence>
<name>A0A2S6G113_9CLOT</name>
<organism evidence="9 10">
    <name type="scientific">Clostridium algidicarnis DSM 15099</name>
    <dbReference type="NCBI Taxonomy" id="1121295"/>
    <lineage>
        <taxon>Bacteria</taxon>
        <taxon>Bacillati</taxon>
        <taxon>Bacillota</taxon>
        <taxon>Clostridia</taxon>
        <taxon>Eubacteriales</taxon>
        <taxon>Clostridiaceae</taxon>
        <taxon>Clostridium</taxon>
    </lineage>
</organism>
<dbReference type="PANTHER" id="PTHR43717:SF1">
    <property type="entry name" value="ANAEROBIC NITRIC OXIDE REDUCTASE FLAVORUBREDOXIN"/>
    <property type="match status" value="1"/>
</dbReference>
<dbReference type="InterPro" id="IPR029039">
    <property type="entry name" value="Flavoprotein-like_sf"/>
</dbReference>
<gene>
    <name evidence="9" type="ORF">BD821_101126</name>
</gene>
<evidence type="ECO:0000256" key="6">
    <source>
        <dbReference type="ARBA" id="ARBA00022982"/>
    </source>
</evidence>
<dbReference type="EMBL" id="PTIS01000001">
    <property type="protein sequence ID" value="PPK49465.1"/>
    <property type="molecule type" value="Genomic_DNA"/>
</dbReference>
<dbReference type="AlphaFoldDB" id="A0A2S6G113"/>